<organism evidence="2 3">
    <name type="scientific">Granulicatella elegans ATCC 700633</name>
    <dbReference type="NCBI Taxonomy" id="626369"/>
    <lineage>
        <taxon>Bacteria</taxon>
        <taxon>Bacillati</taxon>
        <taxon>Bacillota</taxon>
        <taxon>Bacilli</taxon>
        <taxon>Lactobacillales</taxon>
        <taxon>Carnobacteriaceae</taxon>
        <taxon>Granulicatella</taxon>
    </lineage>
</organism>
<dbReference type="RefSeq" id="WP_006703550.1">
    <property type="nucleotide sequence ID" value="NZ_KI391971.1"/>
</dbReference>
<keyword evidence="3" id="KW-1185">Reference proteome</keyword>
<name>D0BMT7_9LACT</name>
<accession>D0BMT7</accession>
<sequence>MKVERYIKELLGIVSEVQNIKYSKTNLEKHLIKRNHIDVLKYFDKIEEIINNPDYVGMNPNEKSESIEYVKIFEDNVLVALKIHGSKDFYYIPSMYTITDYKLQSRLFSGRLKKVDNKNNKP</sequence>
<dbReference type="Pfam" id="PF18812">
    <property type="entry name" value="PBECR3"/>
    <property type="match status" value="1"/>
</dbReference>
<dbReference type="Proteomes" id="UP000002939">
    <property type="component" value="Unassembled WGS sequence"/>
</dbReference>
<dbReference type="AlphaFoldDB" id="D0BMT7"/>
<dbReference type="InterPro" id="IPR041301">
    <property type="entry name" value="PBECR3"/>
</dbReference>
<dbReference type="HOGENOM" id="CLU_143552_0_1_9"/>
<evidence type="ECO:0000259" key="1">
    <source>
        <dbReference type="Pfam" id="PF18812"/>
    </source>
</evidence>
<comment type="caution">
    <text evidence="2">The sequence shown here is derived from an EMBL/GenBank/DDBJ whole genome shotgun (WGS) entry which is preliminary data.</text>
</comment>
<reference evidence="2" key="1">
    <citation type="submission" date="2009-09" db="EMBL/GenBank/DDBJ databases">
        <authorList>
            <consortium name="The Broad Institute Genome Sequencing Platform"/>
            <person name="Ward D."/>
            <person name="Feldgarden M."/>
            <person name="Earl A."/>
            <person name="Young S.K."/>
            <person name="Zeng Q."/>
            <person name="Koehrsen M."/>
            <person name="Alvarado L."/>
            <person name="Berlin A."/>
            <person name="Bochicchio J."/>
            <person name="Borenstein D."/>
            <person name="Chapman S.B."/>
            <person name="Chen Z."/>
            <person name="Engels R."/>
            <person name="Freedman E."/>
            <person name="Gellesch M."/>
            <person name="Goldberg J."/>
            <person name="Griggs A."/>
            <person name="Gujja S."/>
            <person name="Heilman E."/>
            <person name="Heiman D."/>
            <person name="Hepburn T."/>
            <person name="Howarth C."/>
            <person name="Jen D."/>
            <person name="Larson L."/>
            <person name="Lewis B."/>
            <person name="Mehta T."/>
            <person name="Park D."/>
            <person name="Pearson M."/>
            <person name="Roberts A."/>
            <person name="Saif S."/>
            <person name="Shea T."/>
            <person name="Shenoy N."/>
            <person name="Sisk P."/>
            <person name="Stolte C."/>
            <person name="Sykes S."/>
            <person name="Thomson T."/>
            <person name="Walk T."/>
            <person name="White J."/>
            <person name="Yandava C."/>
            <person name="Sibley C.D."/>
            <person name="Field T.R."/>
            <person name="Grinwis M."/>
            <person name="Eshaghurshan C.S."/>
            <person name="Surette M.G."/>
            <person name="Haas B."/>
            <person name="Nusbaum C."/>
            <person name="Birren B."/>
        </authorList>
    </citation>
    <scope>NUCLEOTIDE SEQUENCE [LARGE SCALE GENOMIC DNA]</scope>
    <source>
        <strain evidence="2">ATCC 700633</strain>
    </source>
</reference>
<reference evidence="2" key="2">
    <citation type="submission" date="2011-10" db="EMBL/GenBank/DDBJ databases">
        <title>The Genome Sequence of Granulicatella elegans ATCC 700633.</title>
        <authorList>
            <consortium name="The Broad Institute Genome Sequencing Platform"/>
            <consortium name="The Broad Institute Genome Sequencing Center for Infectious Disease"/>
            <person name="Earl A."/>
            <person name="Ward D."/>
            <person name="Feldgarden M."/>
            <person name="Gevers D."/>
            <person name="Sibley C.D."/>
            <person name="Field T.R."/>
            <person name="Grinwis M."/>
            <person name="Eshaghurshan C.S."/>
            <person name="Surette M.G."/>
            <person name="Young S.K."/>
            <person name="Zeng Q."/>
            <person name="Gargeya S."/>
            <person name="Fitzgerald M."/>
            <person name="Haas B."/>
            <person name="Abouelleil A."/>
            <person name="Alvarado L."/>
            <person name="Arachchi H.M."/>
            <person name="Berlin A."/>
            <person name="Brown A."/>
            <person name="Chapman S.B."/>
            <person name="Chen Z."/>
            <person name="Dunbar C."/>
            <person name="Freedman E."/>
            <person name="Gearin G."/>
            <person name="Goldberg J."/>
            <person name="Griggs A."/>
            <person name="Gujja S."/>
            <person name="Heiman D."/>
            <person name="Howarth C."/>
            <person name="Larson L."/>
            <person name="Lui A."/>
            <person name="MacDonald P.J.P."/>
            <person name="Montmayeur A."/>
            <person name="Murphy C."/>
            <person name="Neiman D."/>
            <person name="Pearson M."/>
            <person name="Priest M."/>
            <person name="Roberts A."/>
            <person name="Saif S."/>
            <person name="Shea T."/>
            <person name="Shenoy N."/>
            <person name="Sisk P."/>
            <person name="Stolte C."/>
            <person name="Sykes S."/>
            <person name="Wortman J."/>
            <person name="Nusbaum C."/>
            <person name="Birren B."/>
        </authorList>
    </citation>
    <scope>NUCLEOTIDE SEQUENCE [LARGE SCALE GENOMIC DNA]</scope>
    <source>
        <strain evidence="2">ATCC 700633</strain>
    </source>
</reference>
<evidence type="ECO:0000313" key="3">
    <source>
        <dbReference type="Proteomes" id="UP000002939"/>
    </source>
</evidence>
<proteinExistence type="predicted"/>
<dbReference type="STRING" id="626369.HMPREF0446_01272"/>
<protein>
    <recommendedName>
        <fullName evidence="1">Phage-Barnase-EndoU-ColicinE5/D-RelE like nuclease 3 domain-containing protein</fullName>
    </recommendedName>
</protein>
<dbReference type="eggNOG" id="ENOG5032TT6">
    <property type="taxonomic scope" value="Bacteria"/>
</dbReference>
<feature type="domain" description="Phage-Barnase-EndoU-ColicinE5/D-RelE like nuclease 3" evidence="1">
    <location>
        <begin position="6"/>
        <end position="103"/>
    </location>
</feature>
<dbReference type="OrthoDB" id="1701313at2"/>
<evidence type="ECO:0000313" key="2">
    <source>
        <dbReference type="EMBL" id="EEW92791.1"/>
    </source>
</evidence>
<gene>
    <name evidence="2" type="ORF">HMPREF0446_01272</name>
</gene>
<dbReference type="EMBL" id="ACRF02000005">
    <property type="protein sequence ID" value="EEW92791.1"/>
    <property type="molecule type" value="Genomic_DNA"/>
</dbReference>